<name>A0AAD7YAZ8_MYTSE</name>
<reference evidence="2" key="1">
    <citation type="submission" date="2023-03" db="EMBL/GenBank/DDBJ databases">
        <title>Chromosome-level genomes of two armyworms, Mythimna separata and Mythimna loreyi, provide insights into the biosynthesis and reception of sex pheromones.</title>
        <authorList>
            <person name="Zhao H."/>
        </authorList>
    </citation>
    <scope>NUCLEOTIDE SEQUENCE</scope>
    <source>
        <strain evidence="2">BeijingLab</strain>
        <tissue evidence="2">Pupa</tissue>
    </source>
</reference>
<gene>
    <name evidence="2" type="ORF">PYW07_008925</name>
</gene>
<feature type="chain" id="PRO_5042166903" evidence="1">
    <location>
        <begin position="18"/>
        <end position="187"/>
    </location>
</feature>
<dbReference type="AlphaFoldDB" id="A0AAD7YAZ8"/>
<evidence type="ECO:0000256" key="1">
    <source>
        <dbReference type="SAM" id="SignalP"/>
    </source>
</evidence>
<dbReference type="Proteomes" id="UP001231518">
    <property type="component" value="Chromosome 22"/>
</dbReference>
<feature type="signal peptide" evidence="1">
    <location>
        <begin position="1"/>
        <end position="17"/>
    </location>
</feature>
<evidence type="ECO:0000313" key="3">
    <source>
        <dbReference type="Proteomes" id="UP001231518"/>
    </source>
</evidence>
<sequence>MIAVFGIVIYLISSIDAHSESMRNEEECKVADLCVHDKVPMCAIDSCGEMRTFIDTCDMHEFNCDSKKDFKQRPIHECWVTCKRGRSFKKPEYRTDLNDAYGHVDGAKLEEECKIADICRHDQVPICGIDSCGEMRTFIDTCDMHEFNCDSKKDYTQKPAHECWVTCKRGRSFKKPAYRSDCNINSI</sequence>
<proteinExistence type="predicted"/>
<keyword evidence="3" id="KW-1185">Reference proteome</keyword>
<keyword evidence="1" id="KW-0732">Signal</keyword>
<dbReference type="EMBL" id="JARGEI010000024">
    <property type="protein sequence ID" value="KAJ8709099.1"/>
    <property type="molecule type" value="Genomic_DNA"/>
</dbReference>
<organism evidence="2 3">
    <name type="scientific">Mythimna separata</name>
    <name type="common">Oriental armyworm</name>
    <name type="synonym">Pseudaletia separata</name>
    <dbReference type="NCBI Taxonomy" id="271217"/>
    <lineage>
        <taxon>Eukaryota</taxon>
        <taxon>Metazoa</taxon>
        <taxon>Ecdysozoa</taxon>
        <taxon>Arthropoda</taxon>
        <taxon>Hexapoda</taxon>
        <taxon>Insecta</taxon>
        <taxon>Pterygota</taxon>
        <taxon>Neoptera</taxon>
        <taxon>Endopterygota</taxon>
        <taxon>Lepidoptera</taxon>
        <taxon>Glossata</taxon>
        <taxon>Ditrysia</taxon>
        <taxon>Noctuoidea</taxon>
        <taxon>Noctuidae</taxon>
        <taxon>Noctuinae</taxon>
        <taxon>Hadenini</taxon>
        <taxon>Mythimna</taxon>
    </lineage>
</organism>
<comment type="caution">
    <text evidence="2">The sequence shown here is derived from an EMBL/GenBank/DDBJ whole genome shotgun (WGS) entry which is preliminary data.</text>
</comment>
<dbReference type="Gene3D" id="3.30.60.30">
    <property type="match status" value="1"/>
</dbReference>
<accession>A0AAD7YAZ8</accession>
<evidence type="ECO:0000313" key="2">
    <source>
        <dbReference type="EMBL" id="KAJ8709099.1"/>
    </source>
</evidence>
<protein>
    <submittedName>
        <fullName evidence="2">Uncharacterized protein</fullName>
    </submittedName>
</protein>